<dbReference type="InterPro" id="IPR002930">
    <property type="entry name" value="GCV_H"/>
</dbReference>
<dbReference type="PROSITE" id="PS50968">
    <property type="entry name" value="BIOTINYL_LIPOYL"/>
    <property type="match status" value="1"/>
</dbReference>
<reference evidence="5" key="1">
    <citation type="submission" date="2017-08" db="EMBL/GenBank/DDBJ databases">
        <title>A dynamic microbial community with high functional redundancy inhabits the cold, oxic subseafloor aquifer.</title>
        <authorList>
            <person name="Tully B.J."/>
            <person name="Wheat C.G."/>
            <person name="Glazer B.T."/>
            <person name="Huber J.A."/>
        </authorList>
    </citation>
    <scope>NUCLEOTIDE SEQUENCE [LARGE SCALE GENOMIC DNA]</scope>
</reference>
<name>A0A2A4X6U7_UNCAE</name>
<proteinExistence type="inferred from homology"/>
<dbReference type="Proteomes" id="UP000218775">
    <property type="component" value="Unassembled WGS sequence"/>
</dbReference>
<keyword evidence="2" id="KW-0450">Lipoyl</keyword>
<dbReference type="Pfam" id="PF01597">
    <property type="entry name" value="GCV_H"/>
    <property type="match status" value="1"/>
</dbReference>
<dbReference type="PANTHER" id="PTHR11715">
    <property type="entry name" value="GLYCINE CLEAVAGE SYSTEM H PROTEIN"/>
    <property type="match status" value="1"/>
</dbReference>
<organism evidence="4 5">
    <name type="scientific">Aerophobetes bacterium</name>
    <dbReference type="NCBI Taxonomy" id="2030807"/>
    <lineage>
        <taxon>Bacteria</taxon>
        <taxon>Candidatus Aerophobota</taxon>
    </lineage>
</organism>
<evidence type="ECO:0000313" key="4">
    <source>
        <dbReference type="EMBL" id="PCI77775.1"/>
    </source>
</evidence>
<dbReference type="AlphaFoldDB" id="A0A2A4X6U7"/>
<dbReference type="PANTHER" id="PTHR11715:SF3">
    <property type="entry name" value="GLYCINE CLEAVAGE SYSTEM H PROTEIN-RELATED"/>
    <property type="match status" value="1"/>
</dbReference>
<comment type="similarity">
    <text evidence="1">Belongs to the GcvH family.</text>
</comment>
<dbReference type="PROSITE" id="PS00189">
    <property type="entry name" value="LIPOYL"/>
    <property type="match status" value="1"/>
</dbReference>
<dbReference type="InterPro" id="IPR000089">
    <property type="entry name" value="Biotin_lipoyl"/>
</dbReference>
<dbReference type="InterPro" id="IPR011053">
    <property type="entry name" value="Single_hybrid_motif"/>
</dbReference>
<dbReference type="GO" id="GO:0005960">
    <property type="term" value="C:glycine cleavage complex"/>
    <property type="evidence" value="ECO:0007669"/>
    <property type="project" value="InterPro"/>
</dbReference>
<gene>
    <name evidence="4" type="ORF">COB21_02575</name>
</gene>
<accession>A0A2A4X6U7</accession>
<feature type="domain" description="Lipoyl-binding" evidence="3">
    <location>
        <begin position="18"/>
        <end position="100"/>
    </location>
</feature>
<dbReference type="GO" id="GO:0005829">
    <property type="term" value="C:cytosol"/>
    <property type="evidence" value="ECO:0007669"/>
    <property type="project" value="TreeGrafter"/>
</dbReference>
<sequence length="119" mass="13192">MKFSKTHEWVEIDEAGKVAKIGISKKALSELGEIVFIQLPKEGQILSDDEPMAVVESTKAAIDIYSPVQGRVCKINTDLVENVEILNSDPQGRGWLCEVELETPFSDEHLMSPACYAEL</sequence>
<evidence type="ECO:0000259" key="3">
    <source>
        <dbReference type="PROSITE" id="PS50968"/>
    </source>
</evidence>
<comment type="caution">
    <text evidence="4">The sequence shown here is derived from an EMBL/GenBank/DDBJ whole genome shotgun (WGS) entry which is preliminary data.</text>
</comment>
<dbReference type="InterPro" id="IPR003016">
    <property type="entry name" value="2-oxoA_DH_lipoyl-BS"/>
</dbReference>
<evidence type="ECO:0000313" key="5">
    <source>
        <dbReference type="Proteomes" id="UP000218775"/>
    </source>
</evidence>
<evidence type="ECO:0000256" key="2">
    <source>
        <dbReference type="ARBA" id="ARBA00022823"/>
    </source>
</evidence>
<dbReference type="CDD" id="cd06848">
    <property type="entry name" value="GCS_H"/>
    <property type="match status" value="1"/>
</dbReference>
<dbReference type="Gene3D" id="2.40.50.100">
    <property type="match status" value="1"/>
</dbReference>
<dbReference type="SUPFAM" id="SSF51230">
    <property type="entry name" value="Single hybrid motif"/>
    <property type="match status" value="1"/>
</dbReference>
<dbReference type="EMBL" id="NVUK01000013">
    <property type="protein sequence ID" value="PCI77775.1"/>
    <property type="molecule type" value="Genomic_DNA"/>
</dbReference>
<evidence type="ECO:0000256" key="1">
    <source>
        <dbReference type="ARBA" id="ARBA00009249"/>
    </source>
</evidence>
<dbReference type="GO" id="GO:0009249">
    <property type="term" value="P:protein lipoylation"/>
    <property type="evidence" value="ECO:0007669"/>
    <property type="project" value="TreeGrafter"/>
</dbReference>
<dbReference type="NCBIfam" id="NF002270">
    <property type="entry name" value="PRK01202.1"/>
    <property type="match status" value="1"/>
</dbReference>
<dbReference type="InterPro" id="IPR033753">
    <property type="entry name" value="GCV_H/Fam206"/>
</dbReference>
<protein>
    <submittedName>
        <fullName evidence="4">Glycine cleavage system protein H</fullName>
    </submittedName>
</protein>
<dbReference type="GO" id="GO:0019464">
    <property type="term" value="P:glycine decarboxylation via glycine cleavage system"/>
    <property type="evidence" value="ECO:0007669"/>
    <property type="project" value="InterPro"/>
</dbReference>